<dbReference type="PANTHER" id="PTHR22777">
    <property type="entry name" value="HEMOLYSIN-RELATED"/>
    <property type="match status" value="1"/>
</dbReference>
<dbReference type="CDD" id="cd04590">
    <property type="entry name" value="CBS_pair_CorC_HlyC_assoc"/>
    <property type="match status" value="1"/>
</dbReference>
<dbReference type="Proteomes" id="UP000886069">
    <property type="component" value="Unassembled WGS sequence"/>
</dbReference>
<evidence type="ECO:0000256" key="5">
    <source>
        <dbReference type="ARBA" id="ARBA00023122"/>
    </source>
</evidence>
<dbReference type="InterPro" id="IPR000644">
    <property type="entry name" value="CBS_dom"/>
</dbReference>
<dbReference type="SMART" id="SM00116">
    <property type="entry name" value="CBS"/>
    <property type="match status" value="2"/>
</dbReference>
<comment type="caution">
    <text evidence="9">The sequence shown here is derived from an EMBL/GenBank/DDBJ whole genome shotgun (WGS) entry which is preliminary data.</text>
</comment>
<protein>
    <submittedName>
        <fullName evidence="9">HlyC/CorC family transporter</fullName>
    </submittedName>
</protein>
<feature type="domain" description="CBS" evidence="8">
    <location>
        <begin position="212"/>
        <end position="272"/>
    </location>
</feature>
<gene>
    <name evidence="9" type="ORF">ENO08_08330</name>
</gene>
<name>A0A7V2AWB6_UNCEI</name>
<dbReference type="AlphaFoldDB" id="A0A7V2AWB6"/>
<keyword evidence="7" id="KW-0472">Membrane</keyword>
<sequence length="425" mass="47054">MTGVFGPMDREVAQVLRYLILFAVHFMISGGIASFVVISRVHEDRLFPRESWGCAIPRLLHRNRLHLFLALLALEAAVLVLITIDLFGDLSSYISGGGGGFLLGALAPFAVIVVLVLLVSIAGLGAATRSPRNFAYAVSYPFLPLYILFRPVTDLFLEAASKAFPDLPRAIASSFFLFPESEESGEGFIEENGSRLMHSIVEFGVKKVREVMVPRIDVFALDVHTPVEEARERVSEAGHSRVPVYDGSIDKIMGVLFVKDLLRISSDGAGDLGQLVREVQFVPEGKKIDDLLREFQLSKKHMAVVVDEYGGTSGIVTLEDILEEIVGEIRDEHDYETPLIERISPGSYAVAGRMNLDDLEEALGISLPTDEVDTLGGFLYNLVDRVPDEGEEIEYQGIRFRIHRLDGQRIAEVRVELPRDGREAE</sequence>
<dbReference type="SMART" id="SM01091">
    <property type="entry name" value="CorC_HlyC"/>
    <property type="match status" value="1"/>
</dbReference>
<dbReference type="PANTHER" id="PTHR22777:SF32">
    <property type="entry name" value="UPF0053 INNER MEMBRANE PROTEIN YFJD"/>
    <property type="match status" value="1"/>
</dbReference>
<accession>A0A7V2AWB6</accession>
<evidence type="ECO:0000256" key="4">
    <source>
        <dbReference type="ARBA" id="ARBA00022737"/>
    </source>
</evidence>
<dbReference type="InterPro" id="IPR036318">
    <property type="entry name" value="FAD-bd_PCMH-like_sf"/>
</dbReference>
<dbReference type="SUPFAM" id="SSF54631">
    <property type="entry name" value="CBS-domain pair"/>
    <property type="match status" value="1"/>
</dbReference>
<keyword evidence="3" id="KW-1003">Cell membrane</keyword>
<dbReference type="Pfam" id="PF03471">
    <property type="entry name" value="CorC_HlyC"/>
    <property type="match status" value="1"/>
</dbReference>
<comment type="subcellular location">
    <subcellularLocation>
        <location evidence="1">Cell membrane</location>
        <topology evidence="1">Multi-pass membrane protein</topology>
    </subcellularLocation>
</comment>
<organism evidence="9">
    <name type="scientific">Eiseniibacteriota bacterium</name>
    <dbReference type="NCBI Taxonomy" id="2212470"/>
    <lineage>
        <taxon>Bacteria</taxon>
        <taxon>Candidatus Eiseniibacteriota</taxon>
    </lineage>
</organism>
<comment type="similarity">
    <text evidence="2">Belongs to the UPF0053 family.</text>
</comment>
<dbReference type="GO" id="GO:0005886">
    <property type="term" value="C:plasma membrane"/>
    <property type="evidence" value="ECO:0007669"/>
    <property type="project" value="UniProtKB-SubCell"/>
</dbReference>
<evidence type="ECO:0000256" key="6">
    <source>
        <dbReference type="PROSITE-ProRule" id="PRU00703"/>
    </source>
</evidence>
<reference evidence="9" key="1">
    <citation type="journal article" date="2020" name="mSystems">
        <title>Genome- and Community-Level Interaction Insights into Carbon Utilization and Element Cycling Functions of Hydrothermarchaeota in Hydrothermal Sediment.</title>
        <authorList>
            <person name="Zhou Z."/>
            <person name="Liu Y."/>
            <person name="Xu W."/>
            <person name="Pan J."/>
            <person name="Luo Z.H."/>
            <person name="Li M."/>
        </authorList>
    </citation>
    <scope>NUCLEOTIDE SEQUENCE [LARGE SCALE GENOMIC DNA]</scope>
    <source>
        <strain evidence="9">SpSt-1233</strain>
    </source>
</reference>
<evidence type="ECO:0000313" key="9">
    <source>
        <dbReference type="EMBL" id="HER44451.1"/>
    </source>
</evidence>
<dbReference type="Gene3D" id="3.30.465.10">
    <property type="match status" value="1"/>
</dbReference>
<evidence type="ECO:0000256" key="7">
    <source>
        <dbReference type="SAM" id="Phobius"/>
    </source>
</evidence>
<dbReference type="InterPro" id="IPR046342">
    <property type="entry name" value="CBS_dom_sf"/>
</dbReference>
<feature type="transmembrane region" description="Helical" evidence="7">
    <location>
        <begin position="67"/>
        <end position="88"/>
    </location>
</feature>
<evidence type="ECO:0000256" key="2">
    <source>
        <dbReference type="ARBA" id="ARBA00006337"/>
    </source>
</evidence>
<keyword evidence="5 6" id="KW-0129">CBS domain</keyword>
<evidence type="ECO:0000259" key="8">
    <source>
        <dbReference type="PROSITE" id="PS51371"/>
    </source>
</evidence>
<dbReference type="FunFam" id="3.10.580.10:FF:000002">
    <property type="entry name" value="Magnesium/cobalt efflux protein CorC"/>
    <property type="match status" value="1"/>
</dbReference>
<dbReference type="GO" id="GO:0050660">
    <property type="term" value="F:flavin adenine dinucleotide binding"/>
    <property type="evidence" value="ECO:0007669"/>
    <property type="project" value="InterPro"/>
</dbReference>
<dbReference type="Gene3D" id="3.10.580.10">
    <property type="entry name" value="CBS-domain"/>
    <property type="match status" value="1"/>
</dbReference>
<dbReference type="PROSITE" id="PS51371">
    <property type="entry name" value="CBS"/>
    <property type="match status" value="2"/>
</dbReference>
<keyword evidence="4" id="KW-0677">Repeat</keyword>
<dbReference type="SUPFAM" id="SSF56176">
    <property type="entry name" value="FAD-binding/transporter-associated domain-like"/>
    <property type="match status" value="1"/>
</dbReference>
<feature type="domain" description="CBS" evidence="8">
    <location>
        <begin position="275"/>
        <end position="332"/>
    </location>
</feature>
<dbReference type="InterPro" id="IPR016169">
    <property type="entry name" value="FAD-bd_PCMH_sub2"/>
</dbReference>
<feature type="transmembrane region" description="Helical" evidence="7">
    <location>
        <begin position="134"/>
        <end position="152"/>
    </location>
</feature>
<dbReference type="EMBL" id="DSEC01000600">
    <property type="protein sequence ID" value="HER44451.1"/>
    <property type="molecule type" value="Genomic_DNA"/>
</dbReference>
<evidence type="ECO:0000256" key="3">
    <source>
        <dbReference type="ARBA" id="ARBA00022475"/>
    </source>
</evidence>
<dbReference type="InterPro" id="IPR005170">
    <property type="entry name" value="Transptr-assoc_dom"/>
</dbReference>
<proteinExistence type="inferred from homology"/>
<dbReference type="InterPro" id="IPR044751">
    <property type="entry name" value="Ion_transp-like_CBS"/>
</dbReference>
<feature type="transmembrane region" description="Helical" evidence="7">
    <location>
        <begin position="100"/>
        <end position="127"/>
    </location>
</feature>
<feature type="transmembrane region" description="Helical" evidence="7">
    <location>
        <begin position="15"/>
        <end position="38"/>
    </location>
</feature>
<keyword evidence="7" id="KW-1133">Transmembrane helix</keyword>
<keyword evidence="7" id="KW-0812">Transmembrane</keyword>
<dbReference type="Pfam" id="PF00571">
    <property type="entry name" value="CBS"/>
    <property type="match status" value="2"/>
</dbReference>
<evidence type="ECO:0000256" key="1">
    <source>
        <dbReference type="ARBA" id="ARBA00004651"/>
    </source>
</evidence>